<dbReference type="OrthoDB" id="419598at2759"/>
<evidence type="ECO:0000313" key="6">
    <source>
        <dbReference type="Proteomes" id="UP000244855"/>
    </source>
</evidence>
<dbReference type="InterPro" id="IPR036291">
    <property type="entry name" value="NAD(P)-bd_dom_sf"/>
</dbReference>
<proteinExistence type="inferred from homology"/>
<dbReference type="PANTHER" id="PTHR47706:SF10">
    <property type="entry name" value="NMRA-LIKE DOMAIN-CONTAINING PROTEIN"/>
    <property type="match status" value="1"/>
</dbReference>
<dbReference type="AlphaFoldDB" id="A0A2V1DMU3"/>
<gene>
    <name evidence="5" type="ORF">DM02DRAFT_718992</name>
</gene>
<dbReference type="Gene3D" id="3.90.25.10">
    <property type="entry name" value="UDP-galactose 4-epimerase, domain 1"/>
    <property type="match status" value="1"/>
</dbReference>
<dbReference type="PANTHER" id="PTHR47706">
    <property type="entry name" value="NMRA-LIKE FAMILY PROTEIN"/>
    <property type="match status" value="1"/>
</dbReference>
<comment type="similarity">
    <text evidence="1">Belongs to the NmrA-type oxidoreductase family. Isoflavone reductase subfamily.</text>
</comment>
<evidence type="ECO:0000259" key="4">
    <source>
        <dbReference type="Pfam" id="PF13460"/>
    </source>
</evidence>
<sequence>MELKNIAILGPRGSVGSGLIAELIKEPTQFTAISRHTSTYVSITPAHSNITNKRADFTSLESLSEAFAGQDAIVNCVSGSATQYDPSKLIIDAAVAAGVRFYFANEFVGNIKSEQFIRMPESNVGAKPRIREYLEELGRQETIQWTALNGGPFFDMWLMKGPAGFDIPNRHARIYGTGNNPLYWTPLPTIVRTVAKMLMDPTPFVNHPVYICPFIGLTQNKLLAALESVLDTKFSTTAVDVAKINKNARIALERGEFMKAMRGLSISYQFYERDSGNDLSGLLENEKVGVELVGIEEAVREAIERWGEDTPIVQGMYMVEPCEV</sequence>
<evidence type="ECO:0000256" key="1">
    <source>
        <dbReference type="ARBA" id="ARBA00005725"/>
    </source>
</evidence>
<evidence type="ECO:0000256" key="3">
    <source>
        <dbReference type="ARBA" id="ARBA00023002"/>
    </source>
</evidence>
<dbReference type="InterPro" id="IPR016040">
    <property type="entry name" value="NAD(P)-bd_dom"/>
</dbReference>
<reference evidence="5 6" key="1">
    <citation type="journal article" date="2018" name="Sci. Rep.">
        <title>Comparative genomics provides insights into the lifestyle and reveals functional heterogeneity of dark septate endophytic fungi.</title>
        <authorList>
            <person name="Knapp D.G."/>
            <person name="Nemeth J.B."/>
            <person name="Barry K."/>
            <person name="Hainaut M."/>
            <person name="Henrissat B."/>
            <person name="Johnson J."/>
            <person name="Kuo A."/>
            <person name="Lim J.H.P."/>
            <person name="Lipzen A."/>
            <person name="Nolan M."/>
            <person name="Ohm R.A."/>
            <person name="Tamas L."/>
            <person name="Grigoriev I.V."/>
            <person name="Spatafora J.W."/>
            <person name="Nagy L.G."/>
            <person name="Kovacs G.M."/>
        </authorList>
    </citation>
    <scope>NUCLEOTIDE SEQUENCE [LARGE SCALE GENOMIC DNA]</scope>
    <source>
        <strain evidence="5 6">DSE2036</strain>
    </source>
</reference>
<organism evidence="5 6">
    <name type="scientific">Periconia macrospinosa</name>
    <dbReference type="NCBI Taxonomy" id="97972"/>
    <lineage>
        <taxon>Eukaryota</taxon>
        <taxon>Fungi</taxon>
        <taxon>Dikarya</taxon>
        <taxon>Ascomycota</taxon>
        <taxon>Pezizomycotina</taxon>
        <taxon>Dothideomycetes</taxon>
        <taxon>Pleosporomycetidae</taxon>
        <taxon>Pleosporales</taxon>
        <taxon>Massarineae</taxon>
        <taxon>Periconiaceae</taxon>
        <taxon>Periconia</taxon>
    </lineage>
</organism>
<dbReference type="SUPFAM" id="SSF51735">
    <property type="entry name" value="NAD(P)-binding Rossmann-fold domains"/>
    <property type="match status" value="1"/>
</dbReference>
<evidence type="ECO:0000313" key="5">
    <source>
        <dbReference type="EMBL" id="PVH99161.1"/>
    </source>
</evidence>
<protein>
    <submittedName>
        <fullName evidence="5">NAD(P)-binding protein</fullName>
    </submittedName>
</protein>
<feature type="domain" description="NAD(P)-binding" evidence="4">
    <location>
        <begin position="12"/>
        <end position="149"/>
    </location>
</feature>
<dbReference type="Pfam" id="PF13460">
    <property type="entry name" value="NAD_binding_10"/>
    <property type="match status" value="1"/>
</dbReference>
<keyword evidence="2" id="KW-0521">NADP</keyword>
<keyword evidence="6" id="KW-1185">Reference proteome</keyword>
<dbReference type="EMBL" id="KZ805398">
    <property type="protein sequence ID" value="PVH99161.1"/>
    <property type="molecule type" value="Genomic_DNA"/>
</dbReference>
<evidence type="ECO:0000256" key="2">
    <source>
        <dbReference type="ARBA" id="ARBA00022857"/>
    </source>
</evidence>
<accession>A0A2V1DMU3</accession>
<keyword evidence="3" id="KW-0560">Oxidoreductase</keyword>
<dbReference type="GO" id="GO:0016491">
    <property type="term" value="F:oxidoreductase activity"/>
    <property type="evidence" value="ECO:0007669"/>
    <property type="project" value="UniProtKB-KW"/>
</dbReference>
<dbReference type="STRING" id="97972.A0A2V1DMU3"/>
<dbReference type="InterPro" id="IPR051609">
    <property type="entry name" value="NmrA/Isoflavone_reductase-like"/>
</dbReference>
<name>A0A2V1DMU3_9PLEO</name>
<dbReference type="Gene3D" id="3.40.50.720">
    <property type="entry name" value="NAD(P)-binding Rossmann-like Domain"/>
    <property type="match status" value="1"/>
</dbReference>
<dbReference type="Proteomes" id="UP000244855">
    <property type="component" value="Unassembled WGS sequence"/>
</dbReference>